<keyword evidence="2" id="KW-0378">Hydrolase</keyword>
<dbReference type="EMBL" id="LFQK01000004">
    <property type="protein sequence ID" value="KNH29535.1"/>
    <property type="molecule type" value="Genomic_DNA"/>
</dbReference>
<dbReference type="Gene3D" id="3.40.50.1820">
    <property type="entry name" value="alpha/beta hydrolase"/>
    <property type="match status" value="1"/>
</dbReference>
<proteinExistence type="predicted"/>
<sequence length="273" mass="30016">MDTQFASLIERLAKPTPLPMRPAESRQLATMKTEVVTCGEYRSRVLIEENHDPQAKSALLLHGWGGHPMMMSDLQAVLQAQGYKVYTPFLLGHDPHAPANCDLPGQCSLLLAMQTKYGPFDTVVAHSAGGIITAMAHWLGFTLNRVALLSAPASLSSLLQHYLALLKADEHYLPLLGSYYQSRYPMPADLQTTHPYTFRGARALILHGTQDQRINPADARQIHAQLPDSQLHIIENTGHLGILSHHRTQQALAGFLGAKNADHEKGNTHVGAY</sequence>
<protein>
    <submittedName>
        <fullName evidence="2">Hydrolase</fullName>
    </submittedName>
</protein>
<comment type="caution">
    <text evidence="2">The sequence shown here is derived from an EMBL/GenBank/DDBJ whole genome shotgun (WGS) entry which is preliminary data.</text>
</comment>
<dbReference type="SUPFAM" id="SSF53474">
    <property type="entry name" value="alpha/beta-Hydrolases"/>
    <property type="match status" value="1"/>
</dbReference>
<reference evidence="2 3" key="1">
    <citation type="submission" date="2015-06" db="EMBL/GenBank/DDBJ databases">
        <authorList>
            <person name="Hoefler B.C."/>
            <person name="Straight P.D."/>
        </authorList>
    </citation>
    <scope>NUCLEOTIDE SEQUENCE [LARGE SCALE GENOMIC DNA]</scope>
    <source>
        <strain evidence="2 3">Riq4</strain>
    </source>
</reference>
<dbReference type="AlphaFoldDB" id="A0A0L1MM23"/>
<dbReference type="PATRIC" id="fig|317.197.peg.3825"/>
<dbReference type="OrthoDB" id="7024245at2"/>
<evidence type="ECO:0000313" key="3">
    <source>
        <dbReference type="Proteomes" id="UP000036955"/>
    </source>
</evidence>
<feature type="domain" description="AB hydrolase-1" evidence="1">
    <location>
        <begin position="59"/>
        <end position="246"/>
    </location>
</feature>
<name>A0A0L1MM23_PSESX</name>
<accession>A0A0L1MM23</accession>
<dbReference type="GO" id="GO:0016787">
    <property type="term" value="F:hydrolase activity"/>
    <property type="evidence" value="ECO:0007669"/>
    <property type="project" value="UniProtKB-KW"/>
</dbReference>
<evidence type="ECO:0000259" key="1">
    <source>
        <dbReference type="Pfam" id="PF12697"/>
    </source>
</evidence>
<gene>
    <name evidence="2" type="ORF">ACS77_02335</name>
</gene>
<organism evidence="2 3">
    <name type="scientific">Pseudomonas syringae</name>
    <dbReference type="NCBI Taxonomy" id="317"/>
    <lineage>
        <taxon>Bacteria</taxon>
        <taxon>Pseudomonadati</taxon>
        <taxon>Pseudomonadota</taxon>
        <taxon>Gammaproteobacteria</taxon>
        <taxon>Pseudomonadales</taxon>
        <taxon>Pseudomonadaceae</taxon>
        <taxon>Pseudomonas</taxon>
    </lineage>
</organism>
<dbReference type="Pfam" id="PF12697">
    <property type="entry name" value="Abhydrolase_6"/>
    <property type="match status" value="1"/>
</dbReference>
<dbReference type="InterPro" id="IPR029058">
    <property type="entry name" value="AB_hydrolase_fold"/>
</dbReference>
<dbReference type="Proteomes" id="UP000036955">
    <property type="component" value="Unassembled WGS sequence"/>
</dbReference>
<dbReference type="InterPro" id="IPR000073">
    <property type="entry name" value="AB_hydrolase_1"/>
</dbReference>
<evidence type="ECO:0000313" key="2">
    <source>
        <dbReference type="EMBL" id="KNH29535.1"/>
    </source>
</evidence>